<feature type="compositionally biased region" description="Gly residues" evidence="1">
    <location>
        <begin position="109"/>
        <end position="123"/>
    </location>
</feature>
<feature type="compositionally biased region" description="Basic and acidic residues" evidence="1">
    <location>
        <begin position="274"/>
        <end position="286"/>
    </location>
</feature>
<feature type="compositionally biased region" description="Low complexity" evidence="1">
    <location>
        <begin position="237"/>
        <end position="260"/>
    </location>
</feature>
<organism evidence="2 3">
    <name type="scientific">Actinacidiphila bryophytorum</name>
    <dbReference type="NCBI Taxonomy" id="1436133"/>
    <lineage>
        <taxon>Bacteria</taxon>
        <taxon>Bacillati</taxon>
        <taxon>Actinomycetota</taxon>
        <taxon>Actinomycetes</taxon>
        <taxon>Kitasatosporales</taxon>
        <taxon>Streptomycetaceae</taxon>
        <taxon>Actinacidiphila</taxon>
    </lineage>
</organism>
<sequence>MAGSRTRARPVGVAVRRRRGAAVLPFRAGAHRVGGLGGRARACVRLRTARRGRRIRPVRVRPRRRRARRDARTGRAVDGGDAHPRGQGRTRQAPAAQGRAAAPLTAAAGRGGAGGRAPGGAGGPAVRRLVAVRRGAAAGDHHRGTRPPQGPPARRGARARAGAHAGQARCAAALRGGAGGRIPAGAGLRRVPRPGAPPGRAGRRRHRLAPLRPAHHRPGPGGTERGARCVRPCSRTAGRAPRPGAPAARPGAAAAAGPPGADERLRSAGARGAAADRLRPRPRRTDLVTGPALSRRPHLAVPAVQAAPSGVRPVRRTPVRARRRQEVARR</sequence>
<feature type="compositionally biased region" description="Basic residues" evidence="1">
    <location>
        <begin position="201"/>
        <end position="218"/>
    </location>
</feature>
<feature type="compositionally biased region" description="Basic and acidic residues" evidence="1">
    <location>
        <begin position="70"/>
        <end position="84"/>
    </location>
</feature>
<evidence type="ECO:0000256" key="1">
    <source>
        <dbReference type="SAM" id="MobiDB-lite"/>
    </source>
</evidence>
<dbReference type="EMBL" id="CAJVAX010000005">
    <property type="protein sequence ID" value="CAG7618877.1"/>
    <property type="molecule type" value="Genomic_DNA"/>
</dbReference>
<name>A0A9W4E4E5_9ACTN</name>
<evidence type="ECO:0000313" key="2">
    <source>
        <dbReference type="EMBL" id="CAG7618877.1"/>
    </source>
</evidence>
<keyword evidence="3" id="KW-1185">Reference proteome</keyword>
<dbReference type="Proteomes" id="UP001153328">
    <property type="component" value="Unassembled WGS sequence"/>
</dbReference>
<evidence type="ECO:0000313" key="3">
    <source>
        <dbReference type="Proteomes" id="UP001153328"/>
    </source>
</evidence>
<feature type="compositionally biased region" description="Low complexity" evidence="1">
    <location>
        <begin position="85"/>
        <end position="108"/>
    </location>
</feature>
<comment type="caution">
    <text evidence="2">The sequence shown here is derived from an EMBL/GenBank/DDBJ whole genome shotgun (WGS) entry which is preliminary data.</text>
</comment>
<feature type="region of interest" description="Disordered" evidence="1">
    <location>
        <begin position="54"/>
        <end position="168"/>
    </location>
</feature>
<reference evidence="2" key="1">
    <citation type="submission" date="2021-06" db="EMBL/GenBank/DDBJ databases">
        <authorList>
            <person name="Arsene-Ploetze F."/>
        </authorList>
    </citation>
    <scope>NUCLEOTIDE SEQUENCE</scope>
    <source>
        <strain evidence="2">SBRY1</strain>
    </source>
</reference>
<feature type="compositionally biased region" description="Low complexity" evidence="1">
    <location>
        <begin position="124"/>
        <end position="138"/>
    </location>
</feature>
<feature type="compositionally biased region" description="Low complexity" evidence="1">
    <location>
        <begin position="159"/>
        <end position="168"/>
    </location>
</feature>
<accession>A0A9W4E4E5</accession>
<dbReference type="AlphaFoldDB" id="A0A9W4E4E5"/>
<proteinExistence type="predicted"/>
<feature type="compositionally biased region" description="Basic residues" evidence="1">
    <location>
        <begin position="313"/>
        <end position="323"/>
    </location>
</feature>
<feature type="region of interest" description="Disordered" evidence="1">
    <location>
        <begin position="180"/>
        <end position="330"/>
    </location>
</feature>
<gene>
    <name evidence="2" type="ORF">SBRY_130025</name>
</gene>
<protein>
    <submittedName>
        <fullName evidence="2">Uncharacterized protein</fullName>
    </submittedName>
</protein>
<feature type="compositionally biased region" description="Basic residues" evidence="1">
    <location>
        <begin position="54"/>
        <end position="69"/>
    </location>
</feature>